<evidence type="ECO:0000256" key="6">
    <source>
        <dbReference type="ARBA" id="ARBA00023002"/>
    </source>
</evidence>
<comment type="similarity">
    <text evidence="3">Belongs to the tyrosinase family.</text>
</comment>
<keyword evidence="8" id="KW-0503">Monooxygenase</keyword>
<feature type="domain" description="Tyrosinase copper-binding" evidence="10">
    <location>
        <begin position="408"/>
        <end position="419"/>
    </location>
</feature>
<evidence type="ECO:0000256" key="4">
    <source>
        <dbReference type="ARBA" id="ARBA00022525"/>
    </source>
</evidence>
<accession>A0AA38HQE7</accession>
<dbReference type="InterPro" id="IPR036697">
    <property type="entry name" value="Hemocyanin_N_sf"/>
</dbReference>
<dbReference type="PANTHER" id="PTHR11511">
    <property type="entry name" value="LARVAL STORAGE PROTEIN/PHENOLOXIDASE"/>
    <property type="match status" value="1"/>
</dbReference>
<dbReference type="PROSITE" id="PS00498">
    <property type="entry name" value="TYROSINASE_2"/>
    <property type="match status" value="1"/>
</dbReference>
<dbReference type="InterPro" id="IPR013788">
    <property type="entry name" value="Hemocyanin/hexamerin"/>
</dbReference>
<keyword evidence="5" id="KW-0479">Metal-binding</keyword>
<evidence type="ECO:0000256" key="2">
    <source>
        <dbReference type="ARBA" id="ARBA00004613"/>
    </source>
</evidence>
<keyword evidence="6" id="KW-0560">Oxidoreductase</keyword>
<dbReference type="InterPro" id="IPR037020">
    <property type="entry name" value="Hemocyanin_C_sf"/>
</dbReference>
<keyword evidence="4" id="KW-0964">Secreted</keyword>
<dbReference type="InterPro" id="IPR000896">
    <property type="entry name" value="Hemocyanin/hexamerin_mid_dom"/>
</dbReference>
<dbReference type="Gene3D" id="1.10.1280.10">
    <property type="entry name" value="Di-copper center containing domain from catechol oxidase"/>
    <property type="match status" value="1"/>
</dbReference>
<evidence type="ECO:0000313" key="11">
    <source>
        <dbReference type="EMBL" id="KAJ3642018.1"/>
    </source>
</evidence>
<evidence type="ECO:0000256" key="9">
    <source>
        <dbReference type="ARBA" id="ARBA00023157"/>
    </source>
</evidence>
<evidence type="ECO:0000313" key="12">
    <source>
        <dbReference type="Proteomes" id="UP001168821"/>
    </source>
</evidence>
<evidence type="ECO:0000256" key="8">
    <source>
        <dbReference type="ARBA" id="ARBA00023033"/>
    </source>
</evidence>
<dbReference type="Pfam" id="PF00372">
    <property type="entry name" value="Hemocyanin_M"/>
    <property type="match status" value="1"/>
</dbReference>
<dbReference type="GO" id="GO:0004503">
    <property type="term" value="F:tyrosinase activity"/>
    <property type="evidence" value="ECO:0007669"/>
    <property type="project" value="UniProtKB-ARBA"/>
</dbReference>
<dbReference type="SUPFAM" id="SSF48050">
    <property type="entry name" value="Hemocyanin, N-terminal domain"/>
    <property type="match status" value="1"/>
</dbReference>
<proteinExistence type="inferred from homology"/>
<dbReference type="GO" id="GO:0005576">
    <property type="term" value="C:extracellular region"/>
    <property type="evidence" value="ECO:0007669"/>
    <property type="project" value="UniProtKB-SubCell"/>
</dbReference>
<evidence type="ECO:0000256" key="5">
    <source>
        <dbReference type="ARBA" id="ARBA00022723"/>
    </source>
</evidence>
<dbReference type="Proteomes" id="UP001168821">
    <property type="component" value="Unassembled WGS sequence"/>
</dbReference>
<dbReference type="InterPro" id="IPR008922">
    <property type="entry name" value="Di-copper_centre_dom_sf"/>
</dbReference>
<sequence>MSNFKRNFHLLFERPHQPVFIAKGPKKTAFKVCEEYLKVNPRYKCLGVSHCNSFDKNAEELVEVKRTPIPSFDEILELKRDENFSLFIPKHRRLAGKLIDIFWNMPDLDHLLFTAMCARDCLNPYLFHYALTVAMLHRPDTKDMAVPTFVEFFPDKFVDAKALAELKDQAILISENSRKPIEVTEEVSDKEVEHRLMYFREDMGVNLHHWHWHLVYPHGTSDLEDKTEAQVEATKKIVDKDRRGELFYYMHQQVIARYNYERLCNDLKKTKKLDWTKEIEEAYFPKLGTLKTGMSYAARVANQKFQDLDREEDKRYVDELKKWSDQIYAAIHHGSVIDERGCLISLTESKGIDILGNIIESSALSHNRTLYGDLHNTGHDFIGNIHDPDNRHLKSLGVMGDSAMAMRDPVFYRWHTYIDDMFQEYKATLPHYSESQLNYPGITVSAIEVQSHRSPNNTFSTFWQKTDLDLSKGLDFDTKGPIYWRFKHLQHQPFTYKITVNNHSNSNKKGTCRIFLAPKYDETGKPWSFRDQKIMFIELDKFTIDLERGQKIYSREDHESTVTISFEKTFRKFQEEESSAEFNFCGCGWPHHMLIPKGTPEGFASQLFVMISNYEDDKVAEELGETCNDAGSYCGIKNKMYPDRRAMGYPFDRLPRNGVDTLQEFLTPNMRVQDVTIKFSDRIDIHGPVN</sequence>
<dbReference type="EMBL" id="JALNTZ010000009">
    <property type="protein sequence ID" value="KAJ3642018.1"/>
    <property type="molecule type" value="Genomic_DNA"/>
</dbReference>
<dbReference type="GO" id="GO:0046872">
    <property type="term" value="F:metal ion binding"/>
    <property type="evidence" value="ECO:0007669"/>
    <property type="project" value="UniProtKB-KW"/>
</dbReference>
<dbReference type="GO" id="GO:0006582">
    <property type="term" value="P:melanin metabolic process"/>
    <property type="evidence" value="ECO:0007669"/>
    <property type="project" value="UniProtKB-ARBA"/>
</dbReference>
<dbReference type="InterPro" id="IPR002227">
    <property type="entry name" value="Tyrosinase_Cu-bd"/>
</dbReference>
<comment type="caution">
    <text evidence="11">The sequence shown here is derived from an EMBL/GenBank/DDBJ whole genome shotgun (WGS) entry which is preliminary data.</text>
</comment>
<dbReference type="PANTHER" id="PTHR11511:SF4">
    <property type="entry name" value="PHENOLOXIDASE 2-RELATED"/>
    <property type="match status" value="1"/>
</dbReference>
<dbReference type="InterPro" id="IPR014756">
    <property type="entry name" value="Ig_E-set"/>
</dbReference>
<gene>
    <name evidence="11" type="ORF">Zmor_028482</name>
</gene>
<dbReference type="Pfam" id="PF03723">
    <property type="entry name" value="Hemocyanin_C"/>
    <property type="match status" value="1"/>
</dbReference>
<keyword evidence="7" id="KW-0186">Copper</keyword>
<organism evidence="11 12">
    <name type="scientific">Zophobas morio</name>
    <dbReference type="NCBI Taxonomy" id="2755281"/>
    <lineage>
        <taxon>Eukaryota</taxon>
        <taxon>Metazoa</taxon>
        <taxon>Ecdysozoa</taxon>
        <taxon>Arthropoda</taxon>
        <taxon>Hexapoda</taxon>
        <taxon>Insecta</taxon>
        <taxon>Pterygota</taxon>
        <taxon>Neoptera</taxon>
        <taxon>Endopterygota</taxon>
        <taxon>Coleoptera</taxon>
        <taxon>Polyphaga</taxon>
        <taxon>Cucujiformia</taxon>
        <taxon>Tenebrionidae</taxon>
        <taxon>Zophobas</taxon>
    </lineage>
</organism>
<name>A0AA38HQE7_9CUCU</name>
<keyword evidence="9" id="KW-1015">Disulfide bond</keyword>
<dbReference type="InterPro" id="IPR005203">
    <property type="entry name" value="Hemocyanin_C"/>
</dbReference>
<dbReference type="AlphaFoldDB" id="A0AA38HQE7"/>
<dbReference type="SUPFAM" id="SSF81296">
    <property type="entry name" value="E set domains"/>
    <property type="match status" value="1"/>
</dbReference>
<dbReference type="InterPro" id="IPR005204">
    <property type="entry name" value="Hemocyanin_N"/>
</dbReference>
<dbReference type="FunFam" id="2.60.40.1520:FF:000001">
    <property type="entry name" value="Hemocyanin subunit 2"/>
    <property type="match status" value="1"/>
</dbReference>
<evidence type="ECO:0000259" key="10">
    <source>
        <dbReference type="PROSITE" id="PS00498"/>
    </source>
</evidence>
<dbReference type="PRINTS" id="PR00187">
    <property type="entry name" value="HAEMOCYANIN"/>
</dbReference>
<comment type="subcellular location">
    <subcellularLocation>
        <location evidence="2">Secreted</location>
    </subcellularLocation>
</comment>
<reference evidence="11" key="1">
    <citation type="journal article" date="2023" name="G3 (Bethesda)">
        <title>Whole genome assemblies of Zophobas morio and Tenebrio molitor.</title>
        <authorList>
            <person name="Kaur S."/>
            <person name="Stinson S.A."/>
            <person name="diCenzo G.C."/>
        </authorList>
    </citation>
    <scope>NUCLEOTIDE SEQUENCE</scope>
    <source>
        <strain evidence="11">QUZm001</strain>
    </source>
</reference>
<dbReference type="Pfam" id="PF03722">
    <property type="entry name" value="Hemocyanin_N"/>
    <property type="match status" value="1"/>
</dbReference>
<dbReference type="Gene3D" id="2.60.40.1520">
    <property type="entry name" value="Hemocyanin, C-terminal domain"/>
    <property type="match status" value="1"/>
</dbReference>
<keyword evidence="12" id="KW-1185">Reference proteome</keyword>
<evidence type="ECO:0000256" key="3">
    <source>
        <dbReference type="ARBA" id="ARBA00009928"/>
    </source>
</evidence>
<comment type="cofactor">
    <cofactor evidence="1">
        <name>Cu(2+)</name>
        <dbReference type="ChEBI" id="CHEBI:29036"/>
    </cofactor>
</comment>
<evidence type="ECO:0000256" key="1">
    <source>
        <dbReference type="ARBA" id="ARBA00001973"/>
    </source>
</evidence>
<dbReference type="SUPFAM" id="SSF48056">
    <property type="entry name" value="Di-copper centre-containing domain"/>
    <property type="match status" value="1"/>
</dbReference>
<dbReference type="PROSITE" id="PS00209">
    <property type="entry name" value="HEMOCYANIN_1"/>
    <property type="match status" value="1"/>
</dbReference>
<protein>
    <recommendedName>
        <fullName evidence="10">Tyrosinase copper-binding domain-containing protein</fullName>
    </recommendedName>
</protein>
<evidence type="ECO:0000256" key="7">
    <source>
        <dbReference type="ARBA" id="ARBA00023008"/>
    </source>
</evidence>
<dbReference type="Gene3D" id="1.20.1370.10">
    <property type="entry name" value="Hemocyanin, N-terminal domain"/>
    <property type="match status" value="1"/>
</dbReference>